<organism evidence="7 8">
    <name type="scientific">Candidatus Entotheonella gemina</name>
    <dbReference type="NCBI Taxonomy" id="1429439"/>
    <lineage>
        <taxon>Bacteria</taxon>
        <taxon>Pseudomonadati</taxon>
        <taxon>Nitrospinota/Tectimicrobiota group</taxon>
        <taxon>Candidatus Tectimicrobiota</taxon>
        <taxon>Candidatus Entotheonellia</taxon>
        <taxon>Candidatus Entotheonellales</taxon>
        <taxon>Candidatus Entotheonellaceae</taxon>
        <taxon>Candidatus Entotheonella</taxon>
    </lineage>
</organism>
<dbReference type="HOGENOM" id="CLU_052511_3_1_7"/>
<dbReference type="InterPro" id="IPR012675">
    <property type="entry name" value="Beta-grasp_dom_sf"/>
</dbReference>
<evidence type="ECO:0000313" key="8">
    <source>
        <dbReference type="Proteomes" id="UP000019140"/>
    </source>
</evidence>
<evidence type="ECO:0000256" key="2">
    <source>
        <dbReference type="ARBA" id="ARBA00022723"/>
    </source>
</evidence>
<name>W4M772_9BACT</name>
<dbReference type="PANTHER" id="PTHR44379">
    <property type="entry name" value="OXIDOREDUCTASE WITH IRON-SULFUR SUBUNIT"/>
    <property type="match status" value="1"/>
</dbReference>
<keyword evidence="8" id="KW-1185">Reference proteome</keyword>
<dbReference type="InterPro" id="IPR002888">
    <property type="entry name" value="2Fe-2S-bd"/>
</dbReference>
<evidence type="ECO:0000256" key="4">
    <source>
        <dbReference type="ARBA" id="ARBA00023004"/>
    </source>
</evidence>
<dbReference type="GO" id="GO:0016491">
    <property type="term" value="F:oxidoreductase activity"/>
    <property type="evidence" value="ECO:0007669"/>
    <property type="project" value="UniProtKB-KW"/>
</dbReference>
<dbReference type="InterPro" id="IPR036884">
    <property type="entry name" value="2Fe-2S-bd_dom_sf"/>
</dbReference>
<dbReference type="GO" id="GO:0051537">
    <property type="term" value="F:2 iron, 2 sulfur cluster binding"/>
    <property type="evidence" value="ECO:0007669"/>
    <property type="project" value="UniProtKB-KW"/>
</dbReference>
<sequence length="171" mass="18756">MSESGSEGRQLIPIHVTVNGHAHDFDVEPHETLIELVRDRLGLIGTKKSCDMQVCGACTVLLDGRPVSACTMLAFEARNTHLLTIEGIADGEHLHPIQEAFIACSGFQCGFCTPGMILTTKALLRENPAPSEDEIKHYMRGNICRCTGYKRILDSIQDAARRLREETGHGA</sequence>
<dbReference type="FunFam" id="1.10.150.120:FF:000003">
    <property type="entry name" value="Carbon monoxide dehydrogenase, small subunit"/>
    <property type="match status" value="1"/>
</dbReference>
<dbReference type="Pfam" id="PF00111">
    <property type="entry name" value="Fer2"/>
    <property type="match status" value="1"/>
</dbReference>
<keyword evidence="1" id="KW-0001">2Fe-2S</keyword>
<dbReference type="GO" id="GO:0046872">
    <property type="term" value="F:metal ion binding"/>
    <property type="evidence" value="ECO:0007669"/>
    <property type="project" value="UniProtKB-KW"/>
</dbReference>
<dbReference type="AlphaFoldDB" id="W4M772"/>
<keyword evidence="2" id="KW-0479">Metal-binding</keyword>
<evidence type="ECO:0000256" key="1">
    <source>
        <dbReference type="ARBA" id="ARBA00022714"/>
    </source>
</evidence>
<dbReference type="EMBL" id="AZHX01000945">
    <property type="protein sequence ID" value="ETX05482.1"/>
    <property type="molecule type" value="Genomic_DNA"/>
</dbReference>
<dbReference type="PANTHER" id="PTHR44379:SF5">
    <property type="entry name" value="OXIDOREDUCTASE WITH IRON-SULFUR SUBUNIT"/>
    <property type="match status" value="1"/>
</dbReference>
<gene>
    <name evidence="7" type="ORF">ETSY2_22665</name>
</gene>
<dbReference type="Gene3D" id="3.10.20.30">
    <property type="match status" value="1"/>
</dbReference>
<dbReference type="PROSITE" id="PS51085">
    <property type="entry name" value="2FE2S_FER_2"/>
    <property type="match status" value="1"/>
</dbReference>
<keyword evidence="5" id="KW-0411">Iron-sulfur</keyword>
<dbReference type="Proteomes" id="UP000019140">
    <property type="component" value="Unassembled WGS sequence"/>
</dbReference>
<keyword evidence="3" id="KW-0560">Oxidoreductase</keyword>
<dbReference type="InterPro" id="IPR051452">
    <property type="entry name" value="Diverse_Oxidoreductases"/>
</dbReference>
<proteinExistence type="predicted"/>
<keyword evidence="4" id="KW-0408">Iron</keyword>
<comment type="caution">
    <text evidence="7">The sequence shown here is derived from an EMBL/GenBank/DDBJ whole genome shotgun (WGS) entry which is preliminary data.</text>
</comment>
<reference evidence="7 8" key="1">
    <citation type="journal article" date="2014" name="Nature">
        <title>An environmental bacterial taxon with a large and distinct metabolic repertoire.</title>
        <authorList>
            <person name="Wilson M.C."/>
            <person name="Mori T."/>
            <person name="Ruckert C."/>
            <person name="Uria A.R."/>
            <person name="Helf M.J."/>
            <person name="Takada K."/>
            <person name="Gernert C."/>
            <person name="Steffens U.A."/>
            <person name="Heycke N."/>
            <person name="Schmitt S."/>
            <person name="Rinke C."/>
            <person name="Helfrich E.J."/>
            <person name="Brachmann A.O."/>
            <person name="Gurgui C."/>
            <person name="Wakimoto T."/>
            <person name="Kracht M."/>
            <person name="Crusemann M."/>
            <person name="Hentschel U."/>
            <person name="Abe I."/>
            <person name="Matsunaga S."/>
            <person name="Kalinowski J."/>
            <person name="Takeyama H."/>
            <person name="Piel J."/>
        </authorList>
    </citation>
    <scope>NUCLEOTIDE SEQUENCE [LARGE SCALE GENOMIC DNA]</scope>
    <source>
        <strain evidence="8">TSY2</strain>
    </source>
</reference>
<evidence type="ECO:0000259" key="6">
    <source>
        <dbReference type="PROSITE" id="PS51085"/>
    </source>
</evidence>
<evidence type="ECO:0000256" key="3">
    <source>
        <dbReference type="ARBA" id="ARBA00023002"/>
    </source>
</evidence>
<accession>W4M772</accession>
<dbReference type="Pfam" id="PF01799">
    <property type="entry name" value="Fer2_2"/>
    <property type="match status" value="1"/>
</dbReference>
<evidence type="ECO:0000256" key="5">
    <source>
        <dbReference type="ARBA" id="ARBA00023014"/>
    </source>
</evidence>
<dbReference type="SUPFAM" id="SSF47741">
    <property type="entry name" value="CO dehydrogenase ISP C-domain like"/>
    <property type="match status" value="1"/>
</dbReference>
<feature type="domain" description="2Fe-2S ferredoxin-type" evidence="6">
    <location>
        <begin position="12"/>
        <end position="88"/>
    </location>
</feature>
<dbReference type="CDD" id="cd00207">
    <property type="entry name" value="fer2"/>
    <property type="match status" value="1"/>
</dbReference>
<evidence type="ECO:0000313" key="7">
    <source>
        <dbReference type="EMBL" id="ETX05482.1"/>
    </source>
</evidence>
<dbReference type="InterPro" id="IPR036010">
    <property type="entry name" value="2Fe-2S_ferredoxin-like_sf"/>
</dbReference>
<protein>
    <recommendedName>
        <fullName evidence="6">2Fe-2S ferredoxin-type domain-containing protein</fullName>
    </recommendedName>
</protein>
<dbReference type="InterPro" id="IPR001041">
    <property type="entry name" value="2Fe-2S_ferredoxin-type"/>
</dbReference>
<dbReference type="SUPFAM" id="SSF54292">
    <property type="entry name" value="2Fe-2S ferredoxin-like"/>
    <property type="match status" value="1"/>
</dbReference>
<dbReference type="Gene3D" id="1.10.150.120">
    <property type="entry name" value="[2Fe-2S]-binding domain"/>
    <property type="match status" value="1"/>
</dbReference>